<keyword evidence="8" id="KW-1185">Reference proteome</keyword>
<dbReference type="KEGG" id="care:LT85_2526"/>
<dbReference type="Proteomes" id="UP000030302">
    <property type="component" value="Chromosome"/>
</dbReference>
<dbReference type="GO" id="GO:0009279">
    <property type="term" value="C:cell outer membrane"/>
    <property type="evidence" value="ECO:0007669"/>
    <property type="project" value="UniProtKB-SubCell"/>
</dbReference>
<gene>
    <name evidence="7" type="ORF">LT85_2526</name>
</gene>
<comment type="subcellular location">
    <subcellularLocation>
        <location evidence="1">Cell outer membrane</location>
    </subcellularLocation>
</comment>
<organism evidence="7 8">
    <name type="scientific">Collimonas arenae</name>
    <dbReference type="NCBI Taxonomy" id="279058"/>
    <lineage>
        <taxon>Bacteria</taxon>
        <taxon>Pseudomonadati</taxon>
        <taxon>Pseudomonadota</taxon>
        <taxon>Betaproteobacteria</taxon>
        <taxon>Burkholderiales</taxon>
        <taxon>Oxalobacteraceae</taxon>
        <taxon>Collimonas</taxon>
    </lineage>
</organism>
<keyword evidence="2" id="KW-0732">Signal</keyword>
<dbReference type="Gene3D" id="3.30.1450.10">
    <property type="match status" value="1"/>
</dbReference>
<evidence type="ECO:0000313" key="8">
    <source>
        <dbReference type="Proteomes" id="UP000030302"/>
    </source>
</evidence>
<evidence type="ECO:0000256" key="2">
    <source>
        <dbReference type="ARBA" id="ARBA00022729"/>
    </source>
</evidence>
<dbReference type="PANTHER" id="PTHR30329">
    <property type="entry name" value="STATOR ELEMENT OF FLAGELLAR MOTOR COMPLEX"/>
    <property type="match status" value="1"/>
</dbReference>
<evidence type="ECO:0000256" key="5">
    <source>
        <dbReference type="PROSITE-ProRule" id="PRU00473"/>
    </source>
</evidence>
<proteinExistence type="predicted"/>
<dbReference type="SUPFAM" id="SSF103088">
    <property type="entry name" value="OmpA-like"/>
    <property type="match status" value="1"/>
</dbReference>
<dbReference type="HOGENOM" id="CLU_016890_11_0_4"/>
<dbReference type="PANTHER" id="PTHR30329:SF21">
    <property type="entry name" value="LIPOPROTEIN YIAD-RELATED"/>
    <property type="match status" value="1"/>
</dbReference>
<dbReference type="InterPro" id="IPR006665">
    <property type="entry name" value="OmpA-like"/>
</dbReference>
<dbReference type="InterPro" id="IPR037873">
    <property type="entry name" value="BamE-like"/>
</dbReference>
<evidence type="ECO:0000256" key="3">
    <source>
        <dbReference type="ARBA" id="ARBA00023136"/>
    </source>
</evidence>
<dbReference type="InterPro" id="IPR007450">
    <property type="entry name" value="BamE_dom"/>
</dbReference>
<dbReference type="PRINTS" id="PR01021">
    <property type="entry name" value="OMPADOMAIN"/>
</dbReference>
<dbReference type="AlphaFoldDB" id="A0A0A1FDD0"/>
<dbReference type="InterPro" id="IPR006664">
    <property type="entry name" value="OMP_bac"/>
</dbReference>
<dbReference type="PROSITE" id="PS51123">
    <property type="entry name" value="OMPA_2"/>
    <property type="match status" value="1"/>
</dbReference>
<keyword evidence="4" id="KW-0998">Cell outer membrane</keyword>
<feature type="domain" description="OmpA-like" evidence="6">
    <location>
        <begin position="95"/>
        <end position="224"/>
    </location>
</feature>
<dbReference type="Gene3D" id="3.30.1330.60">
    <property type="entry name" value="OmpA-like domain"/>
    <property type="match status" value="1"/>
</dbReference>
<dbReference type="CDD" id="cd07185">
    <property type="entry name" value="OmpA_C-like"/>
    <property type="match status" value="1"/>
</dbReference>
<sequence>MSPDHVKRIRPGLSKDQVRLEIGNPHFSEGLFAVHVWNYAFNFYSGKDNEYVTCQFRVNYDSDDRVTSTRWKNPDCNNYISSAAAVTVVPTVDKSYHQRVTLSSDGLFAFGKYDLNDLTTQGREKIDGMVAKIKQENVNLSYIVVTGHTDRIGTETANFTLSKARAETIRKYLAQQGLDDKLIRAYGAGASQPVIQCPGQQITPQLVQCLQPNRRVEIEVVGET</sequence>
<accession>A0A0A1FDD0</accession>
<evidence type="ECO:0000256" key="1">
    <source>
        <dbReference type="ARBA" id="ARBA00004442"/>
    </source>
</evidence>
<reference evidence="8" key="1">
    <citation type="journal article" date="2014" name="Soil Biol. Biochem.">
        <title>Structure and function of bacterial communities in ageing soils: Insights from the Mendocino ecological staircase.</title>
        <authorList>
            <person name="Uroz S."/>
            <person name="Tech J.J."/>
            <person name="Sawaya N.A."/>
            <person name="Frey-Klett P."/>
            <person name="Leveau J.H.J."/>
        </authorList>
    </citation>
    <scope>NUCLEOTIDE SEQUENCE [LARGE SCALE GENOMIC DNA]</scope>
    <source>
        <strain evidence="8">Cal35</strain>
    </source>
</reference>
<keyword evidence="3 5" id="KW-0472">Membrane</keyword>
<evidence type="ECO:0000259" key="6">
    <source>
        <dbReference type="PROSITE" id="PS51123"/>
    </source>
</evidence>
<dbReference type="InterPro" id="IPR036737">
    <property type="entry name" value="OmpA-like_sf"/>
</dbReference>
<dbReference type="Pfam" id="PF00691">
    <property type="entry name" value="OmpA"/>
    <property type="match status" value="1"/>
</dbReference>
<name>A0A0A1FDD0_9BURK</name>
<evidence type="ECO:0000256" key="4">
    <source>
        <dbReference type="ARBA" id="ARBA00023237"/>
    </source>
</evidence>
<dbReference type="EMBL" id="CP009962">
    <property type="protein sequence ID" value="AIY41684.1"/>
    <property type="molecule type" value="Genomic_DNA"/>
</dbReference>
<protein>
    <submittedName>
        <fullName evidence="7">Outer membrane protein A</fullName>
    </submittedName>
</protein>
<dbReference type="STRING" id="279058.LT85_2526"/>
<dbReference type="Pfam" id="PF04355">
    <property type="entry name" value="BamE"/>
    <property type="match status" value="1"/>
</dbReference>
<dbReference type="InterPro" id="IPR050330">
    <property type="entry name" value="Bact_OuterMem_StrucFunc"/>
</dbReference>
<evidence type="ECO:0000313" key="7">
    <source>
        <dbReference type="EMBL" id="AIY41684.1"/>
    </source>
</evidence>